<keyword evidence="3" id="KW-1185">Reference proteome</keyword>
<dbReference type="SUPFAM" id="SSF48403">
    <property type="entry name" value="Ankyrin repeat"/>
    <property type="match status" value="1"/>
</dbReference>
<dbReference type="SMART" id="SM00248">
    <property type="entry name" value="ANK"/>
    <property type="match status" value="5"/>
</dbReference>
<feature type="repeat" description="ANK" evidence="1">
    <location>
        <begin position="240"/>
        <end position="272"/>
    </location>
</feature>
<dbReference type="PANTHER" id="PTHR24118:SF99">
    <property type="entry name" value="POTE ANKYRIN DOMAIN FAMILY MEMBER 3C-RELATED"/>
    <property type="match status" value="1"/>
</dbReference>
<proteinExistence type="predicted"/>
<protein>
    <submittedName>
        <fullName evidence="2">Uncharacterized protein</fullName>
    </submittedName>
</protein>
<feature type="repeat" description="ANK" evidence="1">
    <location>
        <begin position="55"/>
        <end position="87"/>
    </location>
</feature>
<dbReference type="Gene3D" id="1.25.40.20">
    <property type="entry name" value="Ankyrin repeat-containing domain"/>
    <property type="match status" value="3"/>
</dbReference>
<accession>A0A9W9ZCS6</accession>
<evidence type="ECO:0000256" key="1">
    <source>
        <dbReference type="PROSITE-ProRule" id="PRU00023"/>
    </source>
</evidence>
<gene>
    <name evidence="2" type="ORF">OS493_024213</name>
</gene>
<evidence type="ECO:0000313" key="2">
    <source>
        <dbReference type="EMBL" id="KAJ7378263.1"/>
    </source>
</evidence>
<dbReference type="Proteomes" id="UP001163046">
    <property type="component" value="Unassembled WGS sequence"/>
</dbReference>
<reference evidence="2" key="1">
    <citation type="submission" date="2023-01" db="EMBL/GenBank/DDBJ databases">
        <title>Genome assembly of the deep-sea coral Lophelia pertusa.</title>
        <authorList>
            <person name="Herrera S."/>
            <person name="Cordes E."/>
        </authorList>
    </citation>
    <scope>NUCLEOTIDE SEQUENCE</scope>
    <source>
        <strain evidence="2">USNM1676648</strain>
        <tissue evidence="2">Polyp</tissue>
    </source>
</reference>
<dbReference type="EMBL" id="MU826368">
    <property type="protein sequence ID" value="KAJ7378263.1"/>
    <property type="molecule type" value="Genomic_DNA"/>
</dbReference>
<dbReference type="AlphaFoldDB" id="A0A9W9ZCS6"/>
<dbReference type="InterPro" id="IPR002110">
    <property type="entry name" value="Ankyrin_rpt"/>
</dbReference>
<dbReference type="PROSITE" id="PS50297">
    <property type="entry name" value="ANK_REP_REGION"/>
    <property type="match status" value="2"/>
</dbReference>
<dbReference type="PROSITE" id="PS50088">
    <property type="entry name" value="ANK_REPEAT"/>
    <property type="match status" value="3"/>
</dbReference>
<keyword evidence="1" id="KW-0040">ANK repeat</keyword>
<name>A0A9W9ZCS6_9CNID</name>
<dbReference type="PANTHER" id="PTHR24118">
    <property type="entry name" value="POTE ANKYRIN DOMAIN"/>
    <property type="match status" value="1"/>
</dbReference>
<organism evidence="2 3">
    <name type="scientific">Desmophyllum pertusum</name>
    <dbReference type="NCBI Taxonomy" id="174260"/>
    <lineage>
        <taxon>Eukaryota</taxon>
        <taxon>Metazoa</taxon>
        <taxon>Cnidaria</taxon>
        <taxon>Anthozoa</taxon>
        <taxon>Hexacorallia</taxon>
        <taxon>Scleractinia</taxon>
        <taxon>Caryophylliina</taxon>
        <taxon>Caryophylliidae</taxon>
        <taxon>Desmophyllum</taxon>
    </lineage>
</organism>
<feature type="repeat" description="ANK" evidence="1">
    <location>
        <begin position="206"/>
        <end position="239"/>
    </location>
</feature>
<sequence>MRHYELKKFLEAKYKEWHELVPQLISGDMKKLAALIDAHHRREKMMASLRSRCVSGSTLLHTASFFGAIPVIKTLLSEGIDVNILDYKGATPLHRAKDAATVELLLEAGSNIDCEDHDGNTPLHVKCYGESGEPTDLECIEKMLMKEAPLNIRNNRVGGKQVRIQREETDLLVHKILLEEVPCANRVETVRFLLQNDASVNPTYPGGNTALHLTAGLSNSSDLLELLLSFDADVDAMNDDLCSPLFYATQSNNLYAASLLLNHGANVRSRNLQGLTAFDFISDFEEWIECGYFSEEIKARLKAYSLKHARDLVRAITKKVKNQPPMTSQLPLGRSQPALPAIGGGHVPLMLPPIRRGATS</sequence>
<dbReference type="InterPro" id="IPR036770">
    <property type="entry name" value="Ankyrin_rpt-contain_sf"/>
</dbReference>
<dbReference type="Pfam" id="PF12796">
    <property type="entry name" value="Ank_2"/>
    <property type="match status" value="2"/>
</dbReference>
<evidence type="ECO:0000313" key="3">
    <source>
        <dbReference type="Proteomes" id="UP001163046"/>
    </source>
</evidence>
<comment type="caution">
    <text evidence="2">The sequence shown here is derived from an EMBL/GenBank/DDBJ whole genome shotgun (WGS) entry which is preliminary data.</text>
</comment>
<dbReference type="OrthoDB" id="424503at2759"/>